<proteinExistence type="predicted"/>
<keyword evidence="2" id="KW-0812">Transmembrane</keyword>
<organism evidence="3 4">
    <name type="scientific">Spongiactinospora rosea</name>
    <dbReference type="NCBI Taxonomy" id="2248750"/>
    <lineage>
        <taxon>Bacteria</taxon>
        <taxon>Bacillati</taxon>
        <taxon>Actinomycetota</taxon>
        <taxon>Actinomycetes</taxon>
        <taxon>Streptosporangiales</taxon>
        <taxon>Streptosporangiaceae</taxon>
        <taxon>Spongiactinospora</taxon>
    </lineage>
</organism>
<keyword evidence="2" id="KW-1133">Transmembrane helix</keyword>
<feature type="transmembrane region" description="Helical" evidence="2">
    <location>
        <begin position="101"/>
        <end position="124"/>
    </location>
</feature>
<reference evidence="3 4" key="1">
    <citation type="submission" date="2018-06" db="EMBL/GenBank/DDBJ databases">
        <title>Sphaerisporangium craniellae sp. nov., isolated from a marine sponge in the South China Sea.</title>
        <authorList>
            <person name="Li L."/>
        </authorList>
    </citation>
    <scope>NUCLEOTIDE SEQUENCE [LARGE SCALE GENOMIC DNA]</scope>
    <source>
        <strain evidence="3 4">LHW63015</strain>
    </source>
</reference>
<feature type="transmembrane region" description="Helical" evidence="2">
    <location>
        <begin position="56"/>
        <end position="80"/>
    </location>
</feature>
<dbReference type="Proteomes" id="UP000253303">
    <property type="component" value="Unassembled WGS sequence"/>
</dbReference>
<feature type="transmembrane region" description="Helical" evidence="2">
    <location>
        <begin position="233"/>
        <end position="254"/>
    </location>
</feature>
<comment type="caution">
    <text evidence="3">The sequence shown here is derived from an EMBL/GenBank/DDBJ whole genome shotgun (WGS) entry which is preliminary data.</text>
</comment>
<gene>
    <name evidence="3" type="ORF">DP939_38480</name>
</gene>
<dbReference type="EMBL" id="QMEY01000028">
    <property type="protein sequence ID" value="RBQ14853.1"/>
    <property type="molecule type" value="Genomic_DNA"/>
</dbReference>
<feature type="compositionally biased region" description="Basic and acidic residues" evidence="1">
    <location>
        <begin position="477"/>
        <end position="519"/>
    </location>
</feature>
<feature type="region of interest" description="Disordered" evidence="1">
    <location>
        <begin position="539"/>
        <end position="579"/>
    </location>
</feature>
<feature type="transmembrane region" description="Helical" evidence="2">
    <location>
        <begin position="164"/>
        <end position="184"/>
    </location>
</feature>
<keyword evidence="4" id="KW-1185">Reference proteome</keyword>
<dbReference type="AlphaFoldDB" id="A0A366LMX6"/>
<evidence type="ECO:0000256" key="1">
    <source>
        <dbReference type="SAM" id="MobiDB-lite"/>
    </source>
</evidence>
<protein>
    <submittedName>
        <fullName evidence="3">Uncharacterized protein</fullName>
    </submittedName>
</protein>
<feature type="region of interest" description="Disordered" evidence="1">
    <location>
        <begin position="422"/>
        <end position="522"/>
    </location>
</feature>
<sequence>MAVGTDGRVRKRRRRRGFSRAELTQSAAITVALLLVLGLFAAWSVLVPGVDAWENIVVAIIGSLRLTGPVAAAFAGWVAMRKRRATARRPLTPWRAMKAPLAIMAVVAVSFAVTALLFAVRSVLTEQAGRLPPSALAMGMAGLGLYVAIGWVTGWALPWTITPALAALGCYGLFTWLVEGSTWAERLAPATREPYDVFQGLSGAAFADQTLWLIGASTALMLGWAAMVTRQGALLGAALVAVLAAGAGLVRLAGGPQGGGASPPVAYSCQEWPITICVHPGMRNGLTDLGATFTKIASRLSGTPAEFTRVEQRPRRAEGDPTPGVVPVHVDDLESGFADEAAEEFLDSLAGDCADRRPGGYREIVMSWLRGEPLPGGPLPEHQYAAAWFSGLTEAQRREWLRMFYTDFTACALRAEHFGGGPQRLRADGGHDGGVRPKPAYPAPAQSPRAYLERPSPEPAGPPRPAGTPVQPPVAGPKEERDRDERDARHGDHDDHDDLGDHVDEDARNEAARARHGERLAVPLADAERAEAANLVDHHDLRQDLQDPYHVGNDGPARGNPSEWRPPAIGARPGEADIR</sequence>
<feature type="compositionally biased region" description="Basic and acidic residues" evidence="1">
    <location>
        <begin position="425"/>
        <end position="435"/>
    </location>
</feature>
<feature type="transmembrane region" description="Helical" evidence="2">
    <location>
        <begin position="136"/>
        <end position="157"/>
    </location>
</feature>
<accession>A0A366LMX6</accession>
<feature type="transmembrane region" description="Helical" evidence="2">
    <location>
        <begin position="21"/>
        <end position="44"/>
    </location>
</feature>
<evidence type="ECO:0000256" key="2">
    <source>
        <dbReference type="SAM" id="Phobius"/>
    </source>
</evidence>
<evidence type="ECO:0000313" key="3">
    <source>
        <dbReference type="EMBL" id="RBQ14853.1"/>
    </source>
</evidence>
<feature type="transmembrane region" description="Helical" evidence="2">
    <location>
        <begin position="204"/>
        <end position="226"/>
    </location>
</feature>
<name>A0A366LMX6_9ACTN</name>
<feature type="compositionally biased region" description="Pro residues" evidence="1">
    <location>
        <begin position="457"/>
        <end position="475"/>
    </location>
</feature>
<keyword evidence="2" id="KW-0472">Membrane</keyword>
<evidence type="ECO:0000313" key="4">
    <source>
        <dbReference type="Proteomes" id="UP000253303"/>
    </source>
</evidence>